<dbReference type="InterPro" id="IPR016181">
    <property type="entry name" value="Acyl_CoA_acyltransferase"/>
</dbReference>
<protein>
    <submittedName>
        <fullName evidence="5">N-acetyltransferase domain-containing protein</fullName>
    </submittedName>
</protein>
<organism evidence="4 5">
    <name type="scientific">Steinernema glaseri</name>
    <dbReference type="NCBI Taxonomy" id="37863"/>
    <lineage>
        <taxon>Eukaryota</taxon>
        <taxon>Metazoa</taxon>
        <taxon>Ecdysozoa</taxon>
        <taxon>Nematoda</taxon>
        <taxon>Chromadorea</taxon>
        <taxon>Rhabditida</taxon>
        <taxon>Tylenchina</taxon>
        <taxon>Panagrolaimomorpha</taxon>
        <taxon>Strongyloidoidea</taxon>
        <taxon>Steinernematidae</taxon>
        <taxon>Steinernema</taxon>
    </lineage>
</organism>
<keyword evidence="4" id="KW-1185">Reference proteome</keyword>
<accession>A0A1I7ZYC8</accession>
<reference evidence="5" key="1">
    <citation type="submission" date="2016-11" db="UniProtKB">
        <authorList>
            <consortium name="WormBaseParasite"/>
        </authorList>
    </citation>
    <scope>IDENTIFICATION</scope>
</reference>
<evidence type="ECO:0000256" key="1">
    <source>
        <dbReference type="ARBA" id="ARBA00022679"/>
    </source>
</evidence>
<feature type="domain" description="N-acetyltransferase" evidence="3">
    <location>
        <begin position="8"/>
        <end position="168"/>
    </location>
</feature>
<dbReference type="PANTHER" id="PTHR43877">
    <property type="entry name" value="AMINOALKYLPHOSPHONATE N-ACETYLTRANSFERASE-RELATED-RELATED"/>
    <property type="match status" value="1"/>
</dbReference>
<dbReference type="PANTHER" id="PTHR43877:SF2">
    <property type="entry name" value="AMINOALKYLPHOSPHONATE N-ACETYLTRANSFERASE-RELATED"/>
    <property type="match status" value="1"/>
</dbReference>
<evidence type="ECO:0000259" key="3">
    <source>
        <dbReference type="PROSITE" id="PS51186"/>
    </source>
</evidence>
<dbReference type="SUPFAM" id="SSF109604">
    <property type="entry name" value="HD-domain/PDEase-like"/>
    <property type="match status" value="1"/>
</dbReference>
<dbReference type="GO" id="GO:0016747">
    <property type="term" value="F:acyltransferase activity, transferring groups other than amino-acyl groups"/>
    <property type="evidence" value="ECO:0007669"/>
    <property type="project" value="InterPro"/>
</dbReference>
<dbReference type="Gene3D" id="1.10.3210.10">
    <property type="entry name" value="Hypothetical protein af1432"/>
    <property type="match status" value="1"/>
</dbReference>
<evidence type="ECO:0000256" key="2">
    <source>
        <dbReference type="ARBA" id="ARBA00023315"/>
    </source>
</evidence>
<dbReference type="InterPro" id="IPR050832">
    <property type="entry name" value="Bact_Acetyltransf"/>
</dbReference>
<name>A0A1I7ZYC8_9BILA</name>
<evidence type="ECO:0000313" key="5">
    <source>
        <dbReference type="WBParaSite" id="L893_g3099.t1"/>
    </source>
</evidence>
<keyword evidence="1" id="KW-0808">Transferase</keyword>
<dbReference type="CDD" id="cd04301">
    <property type="entry name" value="NAT_SF"/>
    <property type="match status" value="1"/>
</dbReference>
<evidence type="ECO:0000313" key="4">
    <source>
        <dbReference type="Proteomes" id="UP000095287"/>
    </source>
</evidence>
<sequence>MSDSPFAITLQRCTEQHVEGLTALYNHPQVARQVLQMPYQSADLWRKRIATDNERMVFLVALHQGEVIGSCTLEQFIRVRRGHCGGIGMGVAPAWQGQGVGTRLLSAVLEVADNWMGLQRVELTVYADNQPALALYRRHGFEVEGHLRDYALRDGVFTDACSMARLRRREGQQDKGGTAYILHPLRVMLRVQTTEQRIVAVLHDVLEDTSMSLSDLAREGFALKILAAVQALSRRDDESYEAFVARLGSDPLARVVKLADLADNSDLSRIAMPGPEDIARLQ</sequence>
<dbReference type="SUPFAM" id="SSF55729">
    <property type="entry name" value="Acyl-CoA N-acyltransferases (Nat)"/>
    <property type="match status" value="1"/>
</dbReference>
<dbReference type="Proteomes" id="UP000095287">
    <property type="component" value="Unplaced"/>
</dbReference>
<dbReference type="AlphaFoldDB" id="A0A1I7ZYC8"/>
<proteinExistence type="predicted"/>
<dbReference type="InterPro" id="IPR000182">
    <property type="entry name" value="GNAT_dom"/>
</dbReference>
<keyword evidence="2" id="KW-0012">Acyltransferase</keyword>
<dbReference type="Pfam" id="PF00583">
    <property type="entry name" value="Acetyltransf_1"/>
    <property type="match status" value="1"/>
</dbReference>
<dbReference type="Gene3D" id="3.40.630.30">
    <property type="match status" value="1"/>
</dbReference>
<dbReference type="WBParaSite" id="L893_g3099.t1">
    <property type="protein sequence ID" value="L893_g3099.t1"/>
    <property type="gene ID" value="L893_g3099"/>
</dbReference>
<dbReference type="PROSITE" id="PS51186">
    <property type="entry name" value="GNAT"/>
    <property type="match status" value="1"/>
</dbReference>